<evidence type="ECO:0000256" key="3">
    <source>
        <dbReference type="ARBA" id="ARBA00022670"/>
    </source>
</evidence>
<evidence type="ECO:0000256" key="8">
    <source>
        <dbReference type="ARBA" id="ARBA00023136"/>
    </source>
</evidence>
<dbReference type="HAMAP" id="MF_00161">
    <property type="entry name" value="LspA"/>
    <property type="match status" value="1"/>
</dbReference>
<evidence type="ECO:0000256" key="6">
    <source>
        <dbReference type="ARBA" id="ARBA00022801"/>
    </source>
</evidence>
<dbReference type="NCBIfam" id="TIGR00077">
    <property type="entry name" value="lspA"/>
    <property type="match status" value="1"/>
</dbReference>
<comment type="subcellular location">
    <subcellularLocation>
        <location evidence="9">Cell membrane</location>
        <topology evidence="9">Multi-pass membrane protein</topology>
    </subcellularLocation>
</comment>
<dbReference type="PANTHER" id="PTHR33695:SF1">
    <property type="entry name" value="LIPOPROTEIN SIGNAL PEPTIDASE"/>
    <property type="match status" value="1"/>
</dbReference>
<evidence type="ECO:0000313" key="13">
    <source>
        <dbReference type="Proteomes" id="UP000512167"/>
    </source>
</evidence>
<dbReference type="GO" id="GO:0006508">
    <property type="term" value="P:proteolysis"/>
    <property type="evidence" value="ECO:0007669"/>
    <property type="project" value="UniProtKB-KW"/>
</dbReference>
<dbReference type="AlphaFoldDB" id="A0A7L6N209"/>
<dbReference type="InterPro" id="IPR001872">
    <property type="entry name" value="Peptidase_A8"/>
</dbReference>
<protein>
    <recommendedName>
        <fullName evidence="9">Lipoprotein signal peptidase</fullName>
        <ecNumber evidence="9">3.4.23.36</ecNumber>
    </recommendedName>
    <alternativeName>
        <fullName evidence="9">Prolipoprotein signal peptidase</fullName>
    </alternativeName>
    <alternativeName>
        <fullName evidence="9">Signal peptidase II</fullName>
        <shortName evidence="9">SPase II</shortName>
    </alternativeName>
</protein>
<dbReference type="RefSeq" id="WP_312032077.1">
    <property type="nucleotide sequence ID" value="NZ_CP051151.1"/>
</dbReference>
<feature type="transmembrane region" description="Helical" evidence="9">
    <location>
        <begin position="88"/>
        <end position="106"/>
    </location>
</feature>
<keyword evidence="7 9" id="KW-1133">Transmembrane helix</keyword>
<evidence type="ECO:0000256" key="5">
    <source>
        <dbReference type="ARBA" id="ARBA00022750"/>
    </source>
</evidence>
<comment type="pathway">
    <text evidence="9">Protein modification; lipoprotein biosynthesis (signal peptide cleavage).</text>
</comment>
<accession>A0A7L6N209</accession>
<dbReference type="UniPathway" id="UPA00665"/>
<dbReference type="Proteomes" id="UP000512167">
    <property type="component" value="Chromosome"/>
</dbReference>
<keyword evidence="13" id="KW-1185">Reference proteome</keyword>
<proteinExistence type="inferred from homology"/>
<dbReference type="EMBL" id="CP051151">
    <property type="protein sequence ID" value="QLY39601.1"/>
    <property type="molecule type" value="Genomic_DNA"/>
</dbReference>
<keyword evidence="6 9" id="KW-0378">Hydrolase</keyword>
<keyword evidence="4 9" id="KW-0812">Transmembrane</keyword>
<evidence type="ECO:0000256" key="1">
    <source>
        <dbReference type="ARBA" id="ARBA00006139"/>
    </source>
</evidence>
<dbReference type="EC" id="3.4.23.36" evidence="9"/>
<comment type="caution">
    <text evidence="9">Lacks conserved residue(s) required for the propagation of feature annotation.</text>
</comment>
<feature type="active site" evidence="9">
    <location>
        <position position="137"/>
    </location>
</feature>
<sequence>MKKWIALMGALLALDQISKYLVATYEVSQPIIQDFLHITYVRNLGMVFGFFQGITATYTVLLAIFALIAFSIFAYLFSKIDFSDKRTILLSLALSLLIAGTLGNAIDRLFQPDHGVIDFIDFRGLGDLWTYVFNFADVYLNVGLVLFFIDIFFLEKKRVESHV</sequence>
<evidence type="ECO:0000256" key="10">
    <source>
        <dbReference type="RuleBase" id="RU000594"/>
    </source>
</evidence>
<keyword evidence="3 9" id="KW-0645">Protease</keyword>
<comment type="catalytic activity">
    <reaction evidence="9 10">
        <text>Release of signal peptides from bacterial membrane prolipoproteins. Hydrolyzes -Xaa-Yaa-Zaa-|-(S,diacylglyceryl)Cys-, in which Xaa is hydrophobic (preferably Leu), and Yaa (Ala or Ser) and Zaa (Gly or Ala) have small, neutral side chains.</text>
        <dbReference type="EC" id="3.4.23.36"/>
    </reaction>
</comment>
<organism evidence="12 13">
    <name type="scientific">Hujiaoplasma nucleasis</name>
    <dbReference type="NCBI Taxonomy" id="2725268"/>
    <lineage>
        <taxon>Bacteria</taxon>
        <taxon>Bacillati</taxon>
        <taxon>Mycoplasmatota</taxon>
        <taxon>Mollicutes</taxon>
        <taxon>Candidatus Izemoplasmatales</taxon>
        <taxon>Hujiaoplasmataceae</taxon>
        <taxon>Hujiaoplasma</taxon>
    </lineage>
</organism>
<keyword evidence="5 9" id="KW-0064">Aspartyl protease</keyword>
<evidence type="ECO:0000256" key="11">
    <source>
        <dbReference type="RuleBase" id="RU004181"/>
    </source>
</evidence>
<dbReference type="GO" id="GO:0004190">
    <property type="term" value="F:aspartic-type endopeptidase activity"/>
    <property type="evidence" value="ECO:0007669"/>
    <property type="project" value="UniProtKB-UniRule"/>
</dbReference>
<evidence type="ECO:0000256" key="2">
    <source>
        <dbReference type="ARBA" id="ARBA00022475"/>
    </source>
</evidence>
<feature type="transmembrane region" description="Helical" evidence="9">
    <location>
        <begin position="47"/>
        <end position="76"/>
    </location>
</feature>
<dbReference type="PRINTS" id="PR00781">
    <property type="entry name" value="LIPOSIGPTASE"/>
</dbReference>
<keyword evidence="8 9" id="KW-0472">Membrane</keyword>
<comment type="similarity">
    <text evidence="1 9 11">Belongs to the peptidase A8 family.</text>
</comment>
<dbReference type="PANTHER" id="PTHR33695">
    <property type="entry name" value="LIPOPROTEIN SIGNAL PEPTIDASE"/>
    <property type="match status" value="1"/>
</dbReference>
<evidence type="ECO:0000256" key="4">
    <source>
        <dbReference type="ARBA" id="ARBA00022692"/>
    </source>
</evidence>
<dbReference type="Pfam" id="PF01252">
    <property type="entry name" value="Peptidase_A8"/>
    <property type="match status" value="1"/>
</dbReference>
<gene>
    <name evidence="9 12" type="primary">lspA</name>
    <name evidence="12" type="ORF">HF295_01475</name>
</gene>
<name>A0A7L6N209_9MOLU</name>
<dbReference type="PROSITE" id="PS00855">
    <property type="entry name" value="SPASE_II"/>
    <property type="match status" value="1"/>
</dbReference>
<dbReference type="GO" id="GO:0005886">
    <property type="term" value="C:plasma membrane"/>
    <property type="evidence" value="ECO:0007669"/>
    <property type="project" value="UniProtKB-SubCell"/>
</dbReference>
<keyword evidence="2 9" id="KW-1003">Cell membrane</keyword>
<evidence type="ECO:0000256" key="9">
    <source>
        <dbReference type="HAMAP-Rule" id="MF_00161"/>
    </source>
</evidence>
<dbReference type="KEGG" id="tbk:HF295_01475"/>
<evidence type="ECO:0000313" key="12">
    <source>
        <dbReference type="EMBL" id="QLY39601.1"/>
    </source>
</evidence>
<reference evidence="12 13" key="1">
    <citation type="submission" date="2020-04" db="EMBL/GenBank/DDBJ databases">
        <authorList>
            <person name="Zheng R.K."/>
            <person name="Sun C.M."/>
        </authorList>
    </citation>
    <scope>NUCLEOTIDE SEQUENCE [LARGE SCALE GENOMIC DNA]</scope>
    <source>
        <strain evidence="13">zrk29</strain>
    </source>
</reference>
<feature type="active site" evidence="9">
    <location>
        <position position="118"/>
    </location>
</feature>
<comment type="function">
    <text evidence="9 10">This protein specifically catalyzes the removal of signal peptides from prolipoproteins.</text>
</comment>
<feature type="transmembrane region" description="Helical" evidence="9">
    <location>
        <begin position="131"/>
        <end position="154"/>
    </location>
</feature>
<evidence type="ECO:0000256" key="7">
    <source>
        <dbReference type="ARBA" id="ARBA00022989"/>
    </source>
</evidence>